<sequence>MQVDTNGRYRTVRRAGEGRMRQGVWVSEQREWPWSGRATFFLVVMIVLSLLGALQVVIQAVGDGPDGTDWVQLVFGAGQAVAGAGGAASVVVQRRRERRGAPPRRP</sequence>
<reference evidence="2" key="2">
    <citation type="submission" date="2023-02" db="EMBL/GenBank/DDBJ databases">
        <authorList>
            <person name="Sun Q."/>
            <person name="Mori K."/>
        </authorList>
    </citation>
    <scope>NUCLEOTIDE SEQUENCE</scope>
    <source>
        <strain evidence="2">NBRC 112290</strain>
    </source>
</reference>
<evidence type="ECO:0000313" key="3">
    <source>
        <dbReference type="Proteomes" id="UP001157161"/>
    </source>
</evidence>
<accession>A0AA37UUU9</accession>
<keyword evidence="3" id="KW-1185">Reference proteome</keyword>
<dbReference type="Proteomes" id="UP001157161">
    <property type="component" value="Unassembled WGS sequence"/>
</dbReference>
<name>A0AA37UUU9_9MICO</name>
<comment type="caution">
    <text evidence="2">The sequence shown here is derived from an EMBL/GenBank/DDBJ whole genome shotgun (WGS) entry which is preliminary data.</text>
</comment>
<protein>
    <submittedName>
        <fullName evidence="2">Uncharacterized protein</fullName>
    </submittedName>
</protein>
<proteinExistence type="predicted"/>
<feature type="transmembrane region" description="Helical" evidence="1">
    <location>
        <begin position="70"/>
        <end position="92"/>
    </location>
</feature>
<keyword evidence="1" id="KW-1133">Transmembrane helix</keyword>
<keyword evidence="1" id="KW-0812">Transmembrane</keyword>
<reference evidence="2" key="1">
    <citation type="journal article" date="2014" name="Int. J. Syst. Evol. Microbiol.">
        <title>Complete genome sequence of Corynebacterium casei LMG S-19264T (=DSM 44701T), isolated from a smear-ripened cheese.</title>
        <authorList>
            <consortium name="US DOE Joint Genome Institute (JGI-PGF)"/>
            <person name="Walter F."/>
            <person name="Albersmeier A."/>
            <person name="Kalinowski J."/>
            <person name="Ruckert C."/>
        </authorList>
    </citation>
    <scope>NUCLEOTIDE SEQUENCE</scope>
    <source>
        <strain evidence="2">NBRC 112290</strain>
    </source>
</reference>
<dbReference type="EMBL" id="BSUM01000001">
    <property type="protein sequence ID" value="GMA30726.1"/>
    <property type="molecule type" value="Genomic_DNA"/>
</dbReference>
<feature type="transmembrane region" description="Helical" evidence="1">
    <location>
        <begin position="38"/>
        <end position="58"/>
    </location>
</feature>
<dbReference type="AlphaFoldDB" id="A0AA37UUU9"/>
<evidence type="ECO:0000256" key="1">
    <source>
        <dbReference type="SAM" id="Phobius"/>
    </source>
</evidence>
<evidence type="ECO:0000313" key="2">
    <source>
        <dbReference type="EMBL" id="GMA30726.1"/>
    </source>
</evidence>
<organism evidence="2 3">
    <name type="scientific">Litorihabitans aurantiacus</name>
    <dbReference type="NCBI Taxonomy" id="1930061"/>
    <lineage>
        <taxon>Bacteria</taxon>
        <taxon>Bacillati</taxon>
        <taxon>Actinomycetota</taxon>
        <taxon>Actinomycetes</taxon>
        <taxon>Micrococcales</taxon>
        <taxon>Beutenbergiaceae</taxon>
        <taxon>Litorihabitans</taxon>
    </lineage>
</organism>
<gene>
    <name evidence="2" type="ORF">GCM10025875_07180</name>
</gene>
<keyword evidence="1" id="KW-0472">Membrane</keyword>